<evidence type="ECO:0000313" key="1">
    <source>
        <dbReference type="EMBL" id="KAI5668266.1"/>
    </source>
</evidence>
<dbReference type="Proteomes" id="UP001060085">
    <property type="component" value="Linkage Group LG04"/>
</dbReference>
<comment type="caution">
    <text evidence="1">The sequence shown here is derived from an EMBL/GenBank/DDBJ whole genome shotgun (WGS) entry which is preliminary data.</text>
</comment>
<proteinExistence type="predicted"/>
<protein>
    <submittedName>
        <fullName evidence="1">Uncharacterized protein</fullName>
    </submittedName>
</protein>
<organism evidence="1 2">
    <name type="scientific">Catharanthus roseus</name>
    <name type="common">Madagascar periwinkle</name>
    <name type="synonym">Vinca rosea</name>
    <dbReference type="NCBI Taxonomy" id="4058"/>
    <lineage>
        <taxon>Eukaryota</taxon>
        <taxon>Viridiplantae</taxon>
        <taxon>Streptophyta</taxon>
        <taxon>Embryophyta</taxon>
        <taxon>Tracheophyta</taxon>
        <taxon>Spermatophyta</taxon>
        <taxon>Magnoliopsida</taxon>
        <taxon>eudicotyledons</taxon>
        <taxon>Gunneridae</taxon>
        <taxon>Pentapetalae</taxon>
        <taxon>asterids</taxon>
        <taxon>lamiids</taxon>
        <taxon>Gentianales</taxon>
        <taxon>Apocynaceae</taxon>
        <taxon>Rauvolfioideae</taxon>
        <taxon>Vinceae</taxon>
        <taxon>Catharanthinae</taxon>
        <taxon>Catharanthus</taxon>
    </lineage>
</organism>
<evidence type="ECO:0000313" key="2">
    <source>
        <dbReference type="Proteomes" id="UP001060085"/>
    </source>
</evidence>
<dbReference type="EMBL" id="CM044704">
    <property type="protein sequence ID" value="KAI5668266.1"/>
    <property type="molecule type" value="Genomic_DNA"/>
</dbReference>
<gene>
    <name evidence="1" type="ORF">M9H77_18119</name>
</gene>
<sequence>MMKEARKNEEQSLPTMVGPVPTVSVALWTKGMLIKLPTGNDLMSIILMIAMRAIDLELEAVIMTTYNRVQGMKLEMKGIMHKLLQATLAEFPSHKNRLQRPGILSRTAAKTGGIPCQNTNTPCTTEVITSSLPAYNRCKLKEKHGKELSIGYEDTSIILSLNPFLLCHEFSFKELKLFLKLYASYGALVGNLMVNLFTCELALDVDHMLKCSSSCVYLEKQLFVGITRIIPSHHDPELLYGNLFFDFLVANFSFSCASM</sequence>
<accession>A0ACC0B6I1</accession>
<keyword evidence="2" id="KW-1185">Reference proteome</keyword>
<reference evidence="2" key="1">
    <citation type="journal article" date="2023" name="Nat. Plants">
        <title>Single-cell RNA sequencing provides a high-resolution roadmap for understanding the multicellular compartmentation of specialized metabolism.</title>
        <authorList>
            <person name="Sun S."/>
            <person name="Shen X."/>
            <person name="Li Y."/>
            <person name="Li Y."/>
            <person name="Wang S."/>
            <person name="Li R."/>
            <person name="Zhang H."/>
            <person name="Shen G."/>
            <person name="Guo B."/>
            <person name="Wei J."/>
            <person name="Xu J."/>
            <person name="St-Pierre B."/>
            <person name="Chen S."/>
            <person name="Sun C."/>
        </authorList>
    </citation>
    <scope>NUCLEOTIDE SEQUENCE [LARGE SCALE GENOMIC DNA]</scope>
</reference>
<name>A0ACC0B6I1_CATRO</name>